<proteinExistence type="predicted"/>
<reference evidence="2" key="1">
    <citation type="submission" date="2023-07" db="EMBL/GenBank/DDBJ databases">
        <title>Chromosome-level genome assembly of Artemia franciscana.</title>
        <authorList>
            <person name="Jo E."/>
        </authorList>
    </citation>
    <scope>NUCLEOTIDE SEQUENCE</scope>
    <source>
        <tissue evidence="2">Whole body</tissue>
    </source>
</reference>
<dbReference type="Pfam" id="PF00078">
    <property type="entry name" value="RVT_1"/>
    <property type="match status" value="1"/>
</dbReference>
<dbReference type="PROSITE" id="PS50878">
    <property type="entry name" value="RT_POL"/>
    <property type="match status" value="1"/>
</dbReference>
<gene>
    <name evidence="2" type="ORF">QYM36_012805</name>
</gene>
<dbReference type="InterPro" id="IPR000477">
    <property type="entry name" value="RT_dom"/>
</dbReference>
<dbReference type="SUPFAM" id="SSF56672">
    <property type="entry name" value="DNA/RNA polymerases"/>
    <property type="match status" value="1"/>
</dbReference>
<feature type="domain" description="Reverse transcriptase" evidence="1">
    <location>
        <begin position="37"/>
        <end position="287"/>
    </location>
</feature>
<dbReference type="Proteomes" id="UP001187531">
    <property type="component" value="Unassembled WGS sequence"/>
</dbReference>
<dbReference type="CDD" id="cd01650">
    <property type="entry name" value="RT_nLTR_like"/>
    <property type="match status" value="1"/>
</dbReference>
<accession>A0AA88HQ51</accession>
<dbReference type="AlphaFoldDB" id="A0AA88HQ51"/>
<comment type="caution">
    <text evidence="2">The sequence shown here is derived from an EMBL/GenBank/DDBJ whole genome shotgun (WGS) entry which is preliminary data.</text>
</comment>
<keyword evidence="3" id="KW-1185">Reference proteome</keyword>
<evidence type="ECO:0000313" key="2">
    <source>
        <dbReference type="EMBL" id="KAK2711801.1"/>
    </source>
</evidence>
<sequence>MKGMKASKALNPDGIPSFILKEVRDELCEPLAILFQISFEQCKFPTSWKLSHVTPIFKGKGKRSDPEKYRPISLTSPFLKIMERVIVEKLNSHLELNNLISDHQHGFRKNRSTASHLVVIHDYIQSTLNRGIPIYIILIDLLKAFDRISLRKLIHCLEIYGIKGQLKNWLSAYLNDRKIAVKVADTLSTWIDATSGVPQGSVLGPVLFVMYIDICINAISQTDFGLFADDTKLLGEASASSQIQSDLDALAENLEEWQLSPNLAKCSVVHLGCQNPMYSYKMKGIDLTKSTCEKDLGVILTLDLKPEKHIGLIVPYTSYVRPQLEYATVIWSPYLKKDIDRIERVQKRFVKGLFKDSETFHAHDKGTANPSFNQPKTSFSDGPDILESDRSVDDMIIAISSVP</sequence>
<feature type="non-terminal residue" evidence="2">
    <location>
        <position position="403"/>
    </location>
</feature>
<dbReference type="GO" id="GO:0071897">
    <property type="term" value="P:DNA biosynthetic process"/>
    <property type="evidence" value="ECO:0007669"/>
    <property type="project" value="UniProtKB-ARBA"/>
</dbReference>
<evidence type="ECO:0000259" key="1">
    <source>
        <dbReference type="PROSITE" id="PS50878"/>
    </source>
</evidence>
<dbReference type="InterPro" id="IPR043502">
    <property type="entry name" value="DNA/RNA_pol_sf"/>
</dbReference>
<evidence type="ECO:0000313" key="3">
    <source>
        <dbReference type="Proteomes" id="UP001187531"/>
    </source>
</evidence>
<dbReference type="EMBL" id="JAVRJZ010000016">
    <property type="protein sequence ID" value="KAK2711801.1"/>
    <property type="molecule type" value="Genomic_DNA"/>
</dbReference>
<dbReference type="PANTHER" id="PTHR33332">
    <property type="entry name" value="REVERSE TRANSCRIPTASE DOMAIN-CONTAINING PROTEIN"/>
    <property type="match status" value="1"/>
</dbReference>
<organism evidence="2 3">
    <name type="scientific">Artemia franciscana</name>
    <name type="common">Brine shrimp</name>
    <name type="synonym">Artemia sanfranciscana</name>
    <dbReference type="NCBI Taxonomy" id="6661"/>
    <lineage>
        <taxon>Eukaryota</taxon>
        <taxon>Metazoa</taxon>
        <taxon>Ecdysozoa</taxon>
        <taxon>Arthropoda</taxon>
        <taxon>Crustacea</taxon>
        <taxon>Branchiopoda</taxon>
        <taxon>Anostraca</taxon>
        <taxon>Artemiidae</taxon>
        <taxon>Artemia</taxon>
    </lineage>
</organism>
<protein>
    <recommendedName>
        <fullName evidence="1">Reverse transcriptase domain-containing protein</fullName>
    </recommendedName>
</protein>
<name>A0AA88HQ51_ARTSF</name>